<proteinExistence type="predicted"/>
<name>A0ACC2GXE5_DALPE</name>
<organism evidence="1 2">
    <name type="scientific">Dallia pectoralis</name>
    <name type="common">Alaska blackfish</name>
    <dbReference type="NCBI Taxonomy" id="75939"/>
    <lineage>
        <taxon>Eukaryota</taxon>
        <taxon>Metazoa</taxon>
        <taxon>Chordata</taxon>
        <taxon>Craniata</taxon>
        <taxon>Vertebrata</taxon>
        <taxon>Euteleostomi</taxon>
        <taxon>Actinopterygii</taxon>
        <taxon>Neopterygii</taxon>
        <taxon>Teleostei</taxon>
        <taxon>Protacanthopterygii</taxon>
        <taxon>Esociformes</taxon>
        <taxon>Umbridae</taxon>
        <taxon>Dallia</taxon>
    </lineage>
</organism>
<comment type="caution">
    <text evidence="1">The sequence shown here is derived from an EMBL/GenBank/DDBJ whole genome shotgun (WGS) entry which is preliminary data.</text>
</comment>
<keyword evidence="2" id="KW-1185">Reference proteome</keyword>
<sequence length="158" mass="17276">MNRISVLGRIILPQRMGETVNRDKRQLTPRRPVWMKAEGGGEASLIHLIKLLGRASVSTAPHLGPNCKITEILKLWDDGGEEGVEILTEVLSGRGDATSRLTTAHCYFANAKKMTPENAESTKPDRNSAAPRAQRPELYPRCGHPGAEGLGFNLHTVT</sequence>
<gene>
    <name evidence="1" type="ORF">DPEC_G00101630</name>
</gene>
<protein>
    <submittedName>
        <fullName evidence="1">Uncharacterized protein</fullName>
    </submittedName>
</protein>
<evidence type="ECO:0000313" key="2">
    <source>
        <dbReference type="Proteomes" id="UP001157502"/>
    </source>
</evidence>
<reference evidence="1" key="1">
    <citation type="submission" date="2021-05" db="EMBL/GenBank/DDBJ databases">
        <authorList>
            <person name="Pan Q."/>
            <person name="Jouanno E."/>
            <person name="Zahm M."/>
            <person name="Klopp C."/>
            <person name="Cabau C."/>
            <person name="Louis A."/>
            <person name="Berthelot C."/>
            <person name="Parey E."/>
            <person name="Roest Crollius H."/>
            <person name="Montfort J."/>
            <person name="Robinson-Rechavi M."/>
            <person name="Bouchez O."/>
            <person name="Lampietro C."/>
            <person name="Lopez Roques C."/>
            <person name="Donnadieu C."/>
            <person name="Postlethwait J."/>
            <person name="Bobe J."/>
            <person name="Dillon D."/>
            <person name="Chandos A."/>
            <person name="von Hippel F."/>
            <person name="Guiguen Y."/>
        </authorList>
    </citation>
    <scope>NUCLEOTIDE SEQUENCE</scope>
    <source>
        <strain evidence="1">YG-Jan2019</strain>
    </source>
</reference>
<dbReference type="Proteomes" id="UP001157502">
    <property type="component" value="Chromosome 8"/>
</dbReference>
<dbReference type="EMBL" id="CM055735">
    <property type="protein sequence ID" value="KAJ8008136.1"/>
    <property type="molecule type" value="Genomic_DNA"/>
</dbReference>
<accession>A0ACC2GXE5</accession>
<evidence type="ECO:0000313" key="1">
    <source>
        <dbReference type="EMBL" id="KAJ8008136.1"/>
    </source>
</evidence>